<protein>
    <recommendedName>
        <fullName evidence="7">Protein kinase domain-containing protein</fullName>
    </recommendedName>
</protein>
<dbReference type="EMBL" id="JBCNJP010000007">
    <property type="protein sequence ID" value="KAK9076924.1"/>
    <property type="molecule type" value="Genomic_DNA"/>
</dbReference>
<keyword evidence="1" id="KW-0723">Serine/threonine-protein kinase</keyword>
<feature type="binding site" evidence="6">
    <location>
        <position position="69"/>
    </location>
    <ligand>
        <name>ATP</name>
        <dbReference type="ChEBI" id="CHEBI:30616"/>
    </ligand>
</feature>
<accession>A0AAP0DL57</accession>
<feature type="domain" description="Protein kinase" evidence="7">
    <location>
        <begin position="38"/>
        <end position="284"/>
    </location>
</feature>
<dbReference type="PROSITE" id="PS50011">
    <property type="entry name" value="PROTEIN_KINASE_DOM"/>
    <property type="match status" value="1"/>
</dbReference>
<organism evidence="8 9">
    <name type="scientific">Deinandra increscens subsp. villosa</name>
    <dbReference type="NCBI Taxonomy" id="3103831"/>
    <lineage>
        <taxon>Eukaryota</taxon>
        <taxon>Viridiplantae</taxon>
        <taxon>Streptophyta</taxon>
        <taxon>Embryophyta</taxon>
        <taxon>Tracheophyta</taxon>
        <taxon>Spermatophyta</taxon>
        <taxon>Magnoliopsida</taxon>
        <taxon>eudicotyledons</taxon>
        <taxon>Gunneridae</taxon>
        <taxon>Pentapetalae</taxon>
        <taxon>asterids</taxon>
        <taxon>campanulids</taxon>
        <taxon>Asterales</taxon>
        <taxon>Asteraceae</taxon>
        <taxon>Asteroideae</taxon>
        <taxon>Heliantheae alliance</taxon>
        <taxon>Madieae</taxon>
        <taxon>Madiinae</taxon>
        <taxon>Deinandra</taxon>
    </lineage>
</organism>
<keyword evidence="4" id="KW-0418">Kinase</keyword>
<dbReference type="AlphaFoldDB" id="A0AAP0DL57"/>
<dbReference type="Pfam" id="PF07714">
    <property type="entry name" value="PK_Tyr_Ser-Thr"/>
    <property type="match status" value="2"/>
</dbReference>
<dbReference type="PANTHER" id="PTHR27003">
    <property type="entry name" value="OS07G0166700 PROTEIN"/>
    <property type="match status" value="1"/>
</dbReference>
<keyword evidence="3 6" id="KW-0547">Nucleotide-binding</keyword>
<sequence>MFVSTGYNNESELSTTLKWLEPCRRFEFHEILSATENFDESLVIGSGGFGKVYKGNIVNGLNTVVAAFKRLDPTSNQGPPEFWAEVETLSRLRHSHLVSLIGYCSYGKEMILVYEYMPNGTLHEHLHKLYTPLSWLQRLKISHKCGSWVRLPPHWHFWISGPYYVATGKLSWESDVYAFGVVLLEVLCRKSATDGDLDWGIATWARDSIKEGRLKHIIDFDISDQISQKCLKRFVRITERCLDNYPKQRPTMSEVVSTLESVLNLQEKEKTNNLFQTAAGKTMF</sequence>
<evidence type="ECO:0000256" key="2">
    <source>
        <dbReference type="ARBA" id="ARBA00022679"/>
    </source>
</evidence>
<dbReference type="InterPro" id="IPR017441">
    <property type="entry name" value="Protein_kinase_ATP_BS"/>
</dbReference>
<evidence type="ECO:0000256" key="6">
    <source>
        <dbReference type="PROSITE-ProRule" id="PRU10141"/>
    </source>
</evidence>
<dbReference type="GO" id="GO:0004674">
    <property type="term" value="F:protein serine/threonine kinase activity"/>
    <property type="evidence" value="ECO:0007669"/>
    <property type="project" value="UniProtKB-KW"/>
</dbReference>
<evidence type="ECO:0000259" key="7">
    <source>
        <dbReference type="PROSITE" id="PS50011"/>
    </source>
</evidence>
<keyword evidence="9" id="KW-1185">Reference proteome</keyword>
<dbReference type="PANTHER" id="PTHR27003:SF342">
    <property type="entry name" value="TYROSINE-PROTEIN KINASE, CSF-1_PDGF RECEPTOR FAMILY-RELATED"/>
    <property type="match status" value="1"/>
</dbReference>
<dbReference type="GO" id="GO:0004714">
    <property type="term" value="F:transmembrane receptor protein tyrosine kinase activity"/>
    <property type="evidence" value="ECO:0007669"/>
    <property type="project" value="InterPro"/>
</dbReference>
<name>A0AAP0DL57_9ASTR</name>
<gene>
    <name evidence="8" type="ORF">SSX86_005259</name>
</gene>
<evidence type="ECO:0000256" key="4">
    <source>
        <dbReference type="ARBA" id="ARBA00022777"/>
    </source>
</evidence>
<evidence type="ECO:0000313" key="9">
    <source>
        <dbReference type="Proteomes" id="UP001408789"/>
    </source>
</evidence>
<dbReference type="GO" id="GO:0005524">
    <property type="term" value="F:ATP binding"/>
    <property type="evidence" value="ECO:0007669"/>
    <property type="project" value="UniProtKB-UniRule"/>
</dbReference>
<evidence type="ECO:0000313" key="8">
    <source>
        <dbReference type="EMBL" id="KAK9076924.1"/>
    </source>
</evidence>
<dbReference type="Proteomes" id="UP001408789">
    <property type="component" value="Unassembled WGS sequence"/>
</dbReference>
<dbReference type="InterPro" id="IPR000719">
    <property type="entry name" value="Prot_kinase_dom"/>
</dbReference>
<keyword evidence="2" id="KW-0808">Transferase</keyword>
<keyword evidence="5 6" id="KW-0067">ATP-binding</keyword>
<reference evidence="8 9" key="1">
    <citation type="submission" date="2024-04" db="EMBL/GenBank/DDBJ databases">
        <title>The reference genome of an endangered Asteraceae, Deinandra increscens subsp. villosa, native to the Central Coast of California.</title>
        <authorList>
            <person name="Guilliams M."/>
            <person name="Hasenstab-Lehman K."/>
            <person name="Meyer R."/>
            <person name="Mcevoy S."/>
        </authorList>
    </citation>
    <scope>NUCLEOTIDE SEQUENCE [LARGE SCALE GENOMIC DNA]</scope>
    <source>
        <tissue evidence="8">Leaf</tissue>
    </source>
</reference>
<dbReference type="InterPro" id="IPR001245">
    <property type="entry name" value="Ser-Thr/Tyr_kinase_cat_dom"/>
</dbReference>
<dbReference type="InterPro" id="IPR011009">
    <property type="entry name" value="Kinase-like_dom_sf"/>
</dbReference>
<dbReference type="Gene3D" id="1.10.510.10">
    <property type="entry name" value="Transferase(Phosphotransferase) domain 1"/>
    <property type="match status" value="2"/>
</dbReference>
<evidence type="ECO:0000256" key="5">
    <source>
        <dbReference type="ARBA" id="ARBA00022840"/>
    </source>
</evidence>
<comment type="caution">
    <text evidence="8">The sequence shown here is derived from an EMBL/GenBank/DDBJ whole genome shotgun (WGS) entry which is preliminary data.</text>
</comment>
<proteinExistence type="predicted"/>
<dbReference type="PROSITE" id="PS00107">
    <property type="entry name" value="PROTEIN_KINASE_ATP"/>
    <property type="match status" value="1"/>
</dbReference>
<dbReference type="GO" id="GO:0005886">
    <property type="term" value="C:plasma membrane"/>
    <property type="evidence" value="ECO:0007669"/>
    <property type="project" value="TreeGrafter"/>
</dbReference>
<dbReference type="InterPro" id="IPR045272">
    <property type="entry name" value="ANXUR1/2-like"/>
</dbReference>
<evidence type="ECO:0000256" key="1">
    <source>
        <dbReference type="ARBA" id="ARBA00022527"/>
    </source>
</evidence>
<dbReference type="GO" id="GO:0009506">
    <property type="term" value="C:plasmodesma"/>
    <property type="evidence" value="ECO:0007669"/>
    <property type="project" value="TreeGrafter"/>
</dbReference>
<dbReference type="SUPFAM" id="SSF56112">
    <property type="entry name" value="Protein kinase-like (PK-like)"/>
    <property type="match status" value="1"/>
</dbReference>
<evidence type="ECO:0000256" key="3">
    <source>
        <dbReference type="ARBA" id="ARBA00022741"/>
    </source>
</evidence>
<dbReference type="FunFam" id="3.30.200.20:FF:000039">
    <property type="entry name" value="receptor-like protein kinase FERONIA"/>
    <property type="match status" value="1"/>
</dbReference>